<dbReference type="Gene3D" id="2.170.30.10">
    <property type="entry name" value="Parvovirus coat protein VP1/VP2"/>
    <property type="match status" value="1"/>
</dbReference>
<keyword evidence="5" id="KW-0946">Virion</keyword>
<feature type="domain" description="Phospholipase A2-like" evidence="8">
    <location>
        <begin position="195"/>
        <end position="258"/>
    </location>
</feature>
<feature type="domain" description="Coat protein VP1/VP2 Parvovirus" evidence="7">
    <location>
        <begin position="437"/>
        <end position="681"/>
    </location>
</feature>
<dbReference type="Pfam" id="PF00740">
    <property type="entry name" value="VP1_2"/>
    <property type="match status" value="2"/>
</dbReference>
<evidence type="ECO:0000256" key="4">
    <source>
        <dbReference type="ARBA" id="ARBA00022561"/>
    </source>
</evidence>
<evidence type="ECO:0000256" key="6">
    <source>
        <dbReference type="SAM" id="MobiDB-lite"/>
    </source>
</evidence>
<keyword evidence="3" id="KW-1140">T=1 icosahedral capsid protein</keyword>
<dbReference type="Pfam" id="PF08398">
    <property type="entry name" value="Phospholip_A2_4"/>
    <property type="match status" value="1"/>
</dbReference>
<dbReference type="InterPro" id="IPR036952">
    <property type="entry name" value="VP1/VP2"/>
</dbReference>
<dbReference type="SUPFAM" id="SSF88645">
    <property type="entry name" value="ssDNA viruses"/>
    <property type="match status" value="1"/>
</dbReference>
<protein>
    <submittedName>
        <fullName evidence="9">Structural protein</fullName>
    </submittedName>
</protein>
<dbReference type="InterPro" id="IPR016184">
    <property type="entry name" value="Capsid/spike_ssDNA_virus"/>
</dbReference>
<name>A0A8G0VS91_9VIRU</name>
<evidence type="ECO:0000256" key="2">
    <source>
        <dbReference type="ARBA" id="ARBA00005398"/>
    </source>
</evidence>
<dbReference type="InterPro" id="IPR001403">
    <property type="entry name" value="Parvovirus_coat"/>
</dbReference>
<feature type="domain" description="Coat protein VP1/VP2 Parvovirus" evidence="7">
    <location>
        <begin position="886"/>
        <end position="976"/>
    </location>
</feature>
<feature type="region of interest" description="Disordered" evidence="6">
    <location>
        <begin position="770"/>
        <end position="791"/>
    </location>
</feature>
<feature type="region of interest" description="Disordered" evidence="6">
    <location>
        <begin position="364"/>
        <end position="400"/>
    </location>
</feature>
<proteinExistence type="inferred from homology"/>
<organism evidence="9">
    <name type="scientific">bovine parvovirus 2</name>
    <dbReference type="NCBI Taxonomy" id="172296"/>
    <lineage>
        <taxon>Viruses</taxon>
        <taxon>Monodnaviria</taxon>
        <taxon>Shotokuvirae</taxon>
        <taxon>Cossaviricota</taxon>
        <taxon>Quintoviricetes</taxon>
        <taxon>Piccovirales</taxon>
        <taxon>Parvoviridae</taxon>
        <taxon>Parvovirinae</taxon>
        <taxon>Copiparvovirus</taxon>
        <taxon>Copiparvovirus ungulate1</taxon>
    </lineage>
</organism>
<sequence>MAEYLETPGVRLGGNFKHRIEQRGLYEGHIYPDNYVFSEADQHREIEKILLEMDYHNTDIETFTGGYWKFKSYPHSALSPQKTSYPTDTISFEGESYIHPSTQHTPIISITSMQPPTTPVTPLTIPTPVPKTDLVKQLGPDYAKQLGIISSPPKQPIPPITENPEIAQGLQELEEQESLKTQAHAGVGEEHGRTGLTLPGHKYIGPGGHLPAGKPTSKLDELAMEHDIGYNTEIKGGHNPYVWYNYYDQKMINDIWDNYDQIRNEGEQWLANLIIGLWRAKKHITEPFHLLLKGIGYEEESLDPTVTQRLNSLKHFQAALGAQEKSPPSTKPQVKVRLSDLKVTLPPALFSGNHEDIEYHIPSHKESPYLPQEPPAKKLKPAQPPTMSTQCSSTTRCSEADDMDMGVDQTTFAGMPSSTTDSTIADIGVQGSGDCPGGGGGSQRCTNKWLGGIHWTHNTFTTYQTRRVMLTPFTNKYVAVSAIDNVPGIDVSTPWYYIDLNCFYSHIPPATMQEIIETTDGFKPLTLTVTITEIVGKDVSCASSSTSFPAQVTDSQTATILLHRDDKYELPYIIGGGQETVPEHLPGDWYRMPQYCYNTLGVEAGFIGNTDCSRDWYTRACVTFKSTQDSELFLLENLPNTQLHPGCTWTSTYKFPNLPMAKTTQYPWSVRRQDNPYQKQRIVSVRNCTNASSGDLPKQRIEIDTFPEDRASFRKPTMWLPANRHRDGDCQIIPPPGKEQHILPTRNNQPPVIIVRQGIFSFETASSGVTSNIHTEQPGPPTEDKAVRTPGGTMVLTSNTLTVKRKTKVTGWHPHTIPYTDTDPKKRIYQLVIQNERGLGGPAEPDHVKERFIGSSGGVLPGSRYPLFQEITYGQHTGAPIEGESGFWEYQIWERNPNVDFFKGGHKPPLAQWAIQHPPPLILLRMLPMPCAPCQTKYTMTPKMKGIINSYVTFQLQYSIKWAYTPRHHTNRWNPTLPPMLPPPFPGRSVVYNLDTQSGSTENQYVLASESWQFKQRLRHNR</sequence>
<comment type="subcellular location">
    <subcellularLocation>
        <location evidence="1">Virion</location>
    </subcellularLocation>
</comment>
<dbReference type="InterPro" id="IPR013607">
    <property type="entry name" value="Phospholipase_A2-like"/>
</dbReference>
<evidence type="ECO:0000259" key="8">
    <source>
        <dbReference type="Pfam" id="PF08398"/>
    </source>
</evidence>
<keyword evidence="4" id="KW-0167">Capsid protein</keyword>
<reference evidence="9" key="1">
    <citation type="submission" date="2021-05" db="EMBL/GenBank/DDBJ databases">
        <authorList>
            <person name="Yang Z."/>
            <person name="Zhang W."/>
        </authorList>
    </citation>
    <scope>NUCLEOTIDE SEQUENCE</scope>
    <source>
        <strain evidence="9">SXO335parvoV2</strain>
    </source>
</reference>
<evidence type="ECO:0000259" key="7">
    <source>
        <dbReference type="Pfam" id="PF00740"/>
    </source>
</evidence>
<evidence type="ECO:0000256" key="5">
    <source>
        <dbReference type="ARBA" id="ARBA00022844"/>
    </source>
</evidence>
<evidence type="ECO:0000256" key="3">
    <source>
        <dbReference type="ARBA" id="ARBA00022431"/>
    </source>
</evidence>
<feature type="compositionally biased region" description="Polar residues" evidence="6">
    <location>
        <begin position="386"/>
        <end position="397"/>
    </location>
</feature>
<dbReference type="GO" id="GO:0039615">
    <property type="term" value="C:T=1 icosahedral viral capsid"/>
    <property type="evidence" value="ECO:0007669"/>
    <property type="project" value="UniProtKB-KW"/>
</dbReference>
<dbReference type="EMBL" id="MZ244301">
    <property type="protein sequence ID" value="QYW06848.1"/>
    <property type="molecule type" value="Genomic_DNA"/>
</dbReference>
<comment type="similarity">
    <text evidence="2">Belongs to the parvoviridae capsid protein family.</text>
</comment>
<evidence type="ECO:0000256" key="1">
    <source>
        <dbReference type="ARBA" id="ARBA00004328"/>
    </source>
</evidence>
<accession>A0A8G0VS91</accession>
<evidence type="ECO:0000313" key="9">
    <source>
        <dbReference type="EMBL" id="QYW06848.1"/>
    </source>
</evidence>
<dbReference type="GO" id="GO:0005198">
    <property type="term" value="F:structural molecule activity"/>
    <property type="evidence" value="ECO:0007669"/>
    <property type="project" value="InterPro"/>
</dbReference>